<proteinExistence type="predicted"/>
<dbReference type="EMBL" id="CP010537">
    <property type="protein sequence ID" value="AJG21980.1"/>
    <property type="molecule type" value="Genomic_DNA"/>
</dbReference>
<keyword evidence="2" id="KW-0732">Signal</keyword>
<evidence type="ECO:0000313" key="4">
    <source>
        <dbReference type="Proteomes" id="UP000031843"/>
    </source>
</evidence>
<evidence type="ECO:0000256" key="2">
    <source>
        <dbReference type="SAM" id="SignalP"/>
    </source>
</evidence>
<sequence>MNKIYSFALMAIAMLAATSGAAQAQHVVGGMGEEVRLGAFSGRADTYLGGRSLPDSHGRKAAGRDRNRTRAIDRQAVRASGARGRTPSLPGRNLP</sequence>
<dbReference type="AlphaFoldDB" id="A0A0C4YH08"/>
<name>A0A0C4YH08_9BURK</name>
<protein>
    <submittedName>
        <fullName evidence="3">Uncharacterized protein</fullName>
    </submittedName>
</protein>
<gene>
    <name evidence="3" type="ORF">RR42_s0384</name>
</gene>
<dbReference type="Proteomes" id="UP000031843">
    <property type="component" value="Chromosome secondary"/>
</dbReference>
<keyword evidence="4" id="KW-1185">Reference proteome</keyword>
<feature type="chain" id="PRO_5002173865" evidence="2">
    <location>
        <begin position="25"/>
        <end position="95"/>
    </location>
</feature>
<evidence type="ECO:0000313" key="3">
    <source>
        <dbReference type="EMBL" id="AJG21980.1"/>
    </source>
</evidence>
<dbReference type="STRING" id="68895.RR42_s0384"/>
<feature type="region of interest" description="Disordered" evidence="1">
    <location>
        <begin position="48"/>
        <end position="95"/>
    </location>
</feature>
<dbReference type="OrthoDB" id="8969105at2"/>
<feature type="signal peptide" evidence="2">
    <location>
        <begin position="1"/>
        <end position="24"/>
    </location>
</feature>
<dbReference type="KEGG" id="cbw:RR42_s0384"/>
<accession>A0A0C4YH08</accession>
<feature type="compositionally biased region" description="Basic and acidic residues" evidence="1">
    <location>
        <begin position="54"/>
        <end position="76"/>
    </location>
</feature>
<reference evidence="3 4" key="1">
    <citation type="journal article" date="2015" name="Genome Announc.">
        <title>Complete Genome Sequence of Cupriavidus basilensis 4G11, Isolated from the Oak Ridge Field Research Center Site.</title>
        <authorList>
            <person name="Ray J."/>
            <person name="Waters R.J."/>
            <person name="Skerker J.M."/>
            <person name="Kuehl J.V."/>
            <person name="Price M.N."/>
            <person name="Huang J."/>
            <person name="Chakraborty R."/>
            <person name="Arkin A.P."/>
            <person name="Deutschbauer A."/>
        </authorList>
    </citation>
    <scope>NUCLEOTIDE SEQUENCE [LARGE SCALE GENOMIC DNA]</scope>
    <source>
        <strain evidence="3">4G11</strain>
    </source>
</reference>
<evidence type="ECO:0000256" key="1">
    <source>
        <dbReference type="SAM" id="MobiDB-lite"/>
    </source>
</evidence>
<organism evidence="3 4">
    <name type="scientific">Cupriavidus basilensis</name>
    <dbReference type="NCBI Taxonomy" id="68895"/>
    <lineage>
        <taxon>Bacteria</taxon>
        <taxon>Pseudomonadati</taxon>
        <taxon>Pseudomonadota</taxon>
        <taxon>Betaproteobacteria</taxon>
        <taxon>Burkholderiales</taxon>
        <taxon>Burkholderiaceae</taxon>
        <taxon>Cupriavidus</taxon>
    </lineage>
</organism>
<dbReference type="RefSeq" id="WP_043353204.1">
    <property type="nucleotide sequence ID" value="NZ_CP010537.1"/>
</dbReference>